<keyword evidence="2" id="KW-1185">Reference proteome</keyword>
<comment type="caution">
    <text evidence="1">The sequence shown here is derived from an EMBL/GenBank/DDBJ whole genome shotgun (WGS) entry which is preliminary data.</text>
</comment>
<sequence>MTEVAGYKALLHTLTSQNSNLVTEINELAIELRINITRQDEVYTKIKTLLLKMHDSIAMLSKKTRHPDVRNPDILPVWRSFLEPISALSQLPSGHFLSARMILYLSSGLLNQRSLDLKFSKIGSAIEGRPVFRLCRAIDDTLLASLRHIWTASTESERFDWVFTQYALQPEDDLQDGASRLRKLAQALSPEELTAMNGIEGRRFIWAMSADEREGDLEDWKPFRGSLPGDARECARYSVPDDDQVKPGECFWKQIGSDGPIRQRFRYYSTVSDHLRPASFRLCFFHEYIEFLDRSRRFVLDTRKTTEPCLTNAEYALVHKALVKVNMPPEIRRNIINYLELPKRHPYLRHFDIAKAYAPFPENERSCETCLEPTATDRDKLTCPESTFFVWNFALRAFLAFHRRSPNGNMALCNYGIDCQGHHDEDAWEVKNEQDFVNLIETIIKERCGHDTTLDQVGLGPSKEITAMSQAQAEAIELKLIQPRGPLEDGAAELMSAGGFRGLVNSMLYGRVLVALSANRYKYPAQWGLARDRGEYLKAMRLVWRLRSEDHAGSS</sequence>
<dbReference type="EMBL" id="JAGTJS010000017">
    <property type="protein sequence ID" value="KAH7244944.1"/>
    <property type="molecule type" value="Genomic_DNA"/>
</dbReference>
<dbReference type="OrthoDB" id="5216135at2759"/>
<gene>
    <name evidence="1" type="ORF">B0J15DRAFT_500962</name>
</gene>
<dbReference type="Proteomes" id="UP000736672">
    <property type="component" value="Unassembled WGS sequence"/>
</dbReference>
<accession>A0A9P9GUS9</accession>
<evidence type="ECO:0000313" key="1">
    <source>
        <dbReference type="EMBL" id="KAH7244944.1"/>
    </source>
</evidence>
<reference evidence="1" key="1">
    <citation type="journal article" date="2021" name="Nat. Commun.">
        <title>Genetic determinants of endophytism in the Arabidopsis root mycobiome.</title>
        <authorList>
            <person name="Mesny F."/>
            <person name="Miyauchi S."/>
            <person name="Thiergart T."/>
            <person name="Pickel B."/>
            <person name="Atanasova L."/>
            <person name="Karlsson M."/>
            <person name="Huettel B."/>
            <person name="Barry K.W."/>
            <person name="Haridas S."/>
            <person name="Chen C."/>
            <person name="Bauer D."/>
            <person name="Andreopoulos W."/>
            <person name="Pangilinan J."/>
            <person name="LaButti K."/>
            <person name="Riley R."/>
            <person name="Lipzen A."/>
            <person name="Clum A."/>
            <person name="Drula E."/>
            <person name="Henrissat B."/>
            <person name="Kohler A."/>
            <person name="Grigoriev I.V."/>
            <person name="Martin F.M."/>
            <person name="Hacquard S."/>
        </authorList>
    </citation>
    <scope>NUCLEOTIDE SEQUENCE</scope>
    <source>
        <strain evidence="1">FSSC 5 MPI-SDFR-AT-0091</strain>
    </source>
</reference>
<evidence type="ECO:0000313" key="2">
    <source>
        <dbReference type="Proteomes" id="UP000736672"/>
    </source>
</evidence>
<name>A0A9P9GUS9_FUSSL</name>
<protein>
    <submittedName>
        <fullName evidence="1">Uncharacterized protein</fullName>
    </submittedName>
</protein>
<dbReference type="AlphaFoldDB" id="A0A9P9GUS9"/>
<proteinExistence type="predicted"/>
<organism evidence="1 2">
    <name type="scientific">Fusarium solani</name>
    <name type="common">Filamentous fungus</name>
    <dbReference type="NCBI Taxonomy" id="169388"/>
    <lineage>
        <taxon>Eukaryota</taxon>
        <taxon>Fungi</taxon>
        <taxon>Dikarya</taxon>
        <taxon>Ascomycota</taxon>
        <taxon>Pezizomycotina</taxon>
        <taxon>Sordariomycetes</taxon>
        <taxon>Hypocreomycetidae</taxon>
        <taxon>Hypocreales</taxon>
        <taxon>Nectriaceae</taxon>
        <taxon>Fusarium</taxon>
        <taxon>Fusarium solani species complex</taxon>
    </lineage>
</organism>